<organism evidence="2 3">
    <name type="scientific">Haemonchus contortus</name>
    <name type="common">Barber pole worm</name>
    <dbReference type="NCBI Taxonomy" id="6289"/>
    <lineage>
        <taxon>Eukaryota</taxon>
        <taxon>Metazoa</taxon>
        <taxon>Ecdysozoa</taxon>
        <taxon>Nematoda</taxon>
        <taxon>Chromadorea</taxon>
        <taxon>Rhabditida</taxon>
        <taxon>Rhabditina</taxon>
        <taxon>Rhabditomorpha</taxon>
        <taxon>Strongyloidea</taxon>
        <taxon>Trichostrongylidae</taxon>
        <taxon>Haemonchus</taxon>
    </lineage>
</organism>
<dbReference type="Proteomes" id="UP000025227">
    <property type="component" value="Unplaced"/>
</dbReference>
<proteinExistence type="predicted"/>
<dbReference type="OrthoDB" id="5788478at2759"/>
<evidence type="ECO:0000256" key="1">
    <source>
        <dbReference type="SAM" id="Phobius"/>
    </source>
</evidence>
<dbReference type="AlphaFoldDB" id="A0A7I4YPH5"/>
<feature type="transmembrane region" description="Helical" evidence="1">
    <location>
        <begin position="28"/>
        <end position="50"/>
    </location>
</feature>
<keyword evidence="1" id="KW-1133">Transmembrane helix</keyword>
<protein>
    <submittedName>
        <fullName evidence="3">Uncharacterized protein</fullName>
    </submittedName>
</protein>
<dbReference type="OMA" id="FYQIVES"/>
<sequence length="164" mass="18674">MDFFDVRKLTSGQTKDAVLLGDVRIPDYSAIAFLPVIMIGAVVLGICGVCQYKRWKHEKKQIAHLNQFYDIFEGAPLRRRKMVMVDHSDIDEQCNDRIRRAMVLPPTESSPFFQPTRKAKCSRFETPQKATTATEVIFHFANLSADSRKISIDGLSDSEIEHIV</sequence>
<accession>A0A7I4YPH5</accession>
<dbReference type="WBParaSite" id="HCON_00117320-00001">
    <property type="protein sequence ID" value="HCON_00117320-00001"/>
    <property type="gene ID" value="HCON_00117320"/>
</dbReference>
<reference evidence="3" key="1">
    <citation type="submission" date="2020-12" db="UniProtKB">
        <authorList>
            <consortium name="WormBaseParasite"/>
        </authorList>
    </citation>
    <scope>IDENTIFICATION</scope>
    <source>
        <strain evidence="3">MHco3</strain>
    </source>
</reference>
<name>A0A7I4YPH5_HAECO</name>
<keyword evidence="1" id="KW-0812">Transmembrane</keyword>
<evidence type="ECO:0000313" key="2">
    <source>
        <dbReference type="Proteomes" id="UP000025227"/>
    </source>
</evidence>
<evidence type="ECO:0000313" key="3">
    <source>
        <dbReference type="WBParaSite" id="HCON_00117320-00001"/>
    </source>
</evidence>
<keyword evidence="2" id="KW-1185">Reference proteome</keyword>
<keyword evidence="1" id="KW-0472">Membrane</keyword>